<sequence>MKVLESEESRGAGDKGDAGEDSDVAARPFEVTAVGKIPTAQIKDKISSSKPDPAQKRRSTEKMLAGHGYTKQVAIEHSDKRLAFTIAQICMPFGESLSWPCIIRKKTTHTSRPATTRREEAPAALTELSDADKVSKQVKIDIIPDTGASGTIQPAFVPSEETPERMIPEQLKQISQNGNSIRLAPW</sequence>
<organism evidence="2 3">
    <name type="scientific">Phytophthora infestans</name>
    <name type="common">Potato late blight agent</name>
    <name type="synonym">Botrytis infestans</name>
    <dbReference type="NCBI Taxonomy" id="4787"/>
    <lineage>
        <taxon>Eukaryota</taxon>
        <taxon>Sar</taxon>
        <taxon>Stramenopiles</taxon>
        <taxon>Oomycota</taxon>
        <taxon>Peronosporomycetes</taxon>
        <taxon>Peronosporales</taxon>
        <taxon>Peronosporaceae</taxon>
        <taxon>Phytophthora</taxon>
    </lineage>
</organism>
<evidence type="ECO:0000313" key="2">
    <source>
        <dbReference type="EMBL" id="KAF4042862.1"/>
    </source>
</evidence>
<feature type="region of interest" description="Disordered" evidence="1">
    <location>
        <begin position="1"/>
        <end position="63"/>
    </location>
</feature>
<keyword evidence="3" id="KW-1185">Reference proteome</keyword>
<dbReference type="Proteomes" id="UP000602510">
    <property type="component" value="Unassembled WGS sequence"/>
</dbReference>
<comment type="caution">
    <text evidence="2">The sequence shown here is derived from an EMBL/GenBank/DDBJ whole genome shotgun (WGS) entry which is preliminary data.</text>
</comment>
<name>A0A833WJ81_PHYIN</name>
<evidence type="ECO:0000313" key="3">
    <source>
        <dbReference type="Proteomes" id="UP000602510"/>
    </source>
</evidence>
<protein>
    <submittedName>
        <fullName evidence="2">Uncharacterized protein</fullName>
    </submittedName>
</protein>
<feature type="compositionally biased region" description="Basic and acidic residues" evidence="1">
    <location>
        <begin position="1"/>
        <end position="18"/>
    </location>
</feature>
<accession>A0A833WJ81</accession>
<gene>
    <name evidence="2" type="ORF">GN244_ATG04780</name>
</gene>
<dbReference type="EMBL" id="WSZM01000095">
    <property type="protein sequence ID" value="KAF4042862.1"/>
    <property type="molecule type" value="Genomic_DNA"/>
</dbReference>
<dbReference type="AlphaFoldDB" id="A0A833WJ81"/>
<reference evidence="2" key="1">
    <citation type="submission" date="2020-04" db="EMBL/GenBank/DDBJ databases">
        <title>Hybrid Assembly of Korean Phytophthora infestans isolates.</title>
        <authorList>
            <person name="Prokchorchik M."/>
            <person name="Lee Y."/>
            <person name="Seo J."/>
            <person name="Cho J.-H."/>
            <person name="Park Y.-E."/>
            <person name="Jang D.-C."/>
            <person name="Im J.-S."/>
            <person name="Choi J.-G."/>
            <person name="Park H.-J."/>
            <person name="Lee G.-B."/>
            <person name="Lee Y.-G."/>
            <person name="Hong S.-Y."/>
            <person name="Cho K."/>
            <person name="Sohn K.H."/>
        </authorList>
    </citation>
    <scope>NUCLEOTIDE SEQUENCE</scope>
    <source>
        <strain evidence="2">KR_1_A1</strain>
    </source>
</reference>
<feature type="compositionally biased region" description="Basic and acidic residues" evidence="1">
    <location>
        <begin position="42"/>
        <end position="61"/>
    </location>
</feature>
<proteinExistence type="predicted"/>
<evidence type="ECO:0000256" key="1">
    <source>
        <dbReference type="SAM" id="MobiDB-lite"/>
    </source>
</evidence>